<dbReference type="Pfam" id="PF17917">
    <property type="entry name" value="RT_RNaseH"/>
    <property type="match status" value="1"/>
</dbReference>
<dbReference type="EMBL" id="BQNB010021305">
    <property type="protein sequence ID" value="GJU05004.1"/>
    <property type="molecule type" value="Genomic_DNA"/>
</dbReference>
<dbReference type="Pfam" id="PF17921">
    <property type="entry name" value="Integrase_H2C2"/>
    <property type="match status" value="1"/>
</dbReference>
<proteinExistence type="predicted"/>
<evidence type="ECO:0000259" key="7">
    <source>
        <dbReference type="PROSITE" id="PS50994"/>
    </source>
</evidence>
<dbReference type="InterPro" id="IPR041588">
    <property type="entry name" value="Integrase_H2C2"/>
</dbReference>
<dbReference type="Gene3D" id="3.30.420.10">
    <property type="entry name" value="Ribonuclease H-like superfamily/Ribonuclease H"/>
    <property type="match status" value="1"/>
</dbReference>
<dbReference type="InterPro" id="IPR043128">
    <property type="entry name" value="Rev_trsase/Diguanyl_cyclase"/>
</dbReference>
<dbReference type="InterPro" id="IPR001584">
    <property type="entry name" value="Integrase_cat-core"/>
</dbReference>
<dbReference type="PROSITE" id="PS50994">
    <property type="entry name" value="INTEGRASE"/>
    <property type="match status" value="1"/>
</dbReference>
<evidence type="ECO:0000256" key="3">
    <source>
        <dbReference type="ARBA" id="ARBA00022722"/>
    </source>
</evidence>
<evidence type="ECO:0000256" key="2">
    <source>
        <dbReference type="ARBA" id="ARBA00022695"/>
    </source>
</evidence>
<keyword evidence="3" id="KW-0540">Nuclease</keyword>
<keyword evidence="5" id="KW-0378">Hydrolase</keyword>
<dbReference type="SUPFAM" id="SSF53098">
    <property type="entry name" value="Ribonuclease H-like"/>
    <property type="match status" value="1"/>
</dbReference>
<dbReference type="InterPro" id="IPR036397">
    <property type="entry name" value="RNaseH_sf"/>
</dbReference>
<evidence type="ECO:0000256" key="1">
    <source>
        <dbReference type="ARBA" id="ARBA00022679"/>
    </source>
</evidence>
<keyword evidence="9" id="KW-1185">Reference proteome</keyword>
<accession>A0ABQ5IXQ1</accession>
<name>A0ABQ5IXQ1_9ASTR</name>
<reference evidence="8" key="2">
    <citation type="submission" date="2022-01" db="EMBL/GenBank/DDBJ databases">
        <authorList>
            <person name="Yamashiro T."/>
            <person name="Shiraishi A."/>
            <person name="Satake H."/>
            <person name="Nakayama K."/>
        </authorList>
    </citation>
    <scope>NUCLEOTIDE SEQUENCE</scope>
</reference>
<feature type="domain" description="Integrase catalytic" evidence="7">
    <location>
        <begin position="628"/>
        <end position="674"/>
    </location>
</feature>
<dbReference type="InterPro" id="IPR012337">
    <property type="entry name" value="RNaseH-like_sf"/>
</dbReference>
<keyword evidence="4" id="KW-0255">Endonuclease</keyword>
<evidence type="ECO:0000256" key="6">
    <source>
        <dbReference type="ARBA" id="ARBA00022918"/>
    </source>
</evidence>
<comment type="caution">
    <text evidence="8">The sequence shown here is derived from an EMBL/GenBank/DDBJ whole genome shotgun (WGS) entry which is preliminary data.</text>
</comment>
<evidence type="ECO:0000313" key="9">
    <source>
        <dbReference type="Proteomes" id="UP001151760"/>
    </source>
</evidence>
<evidence type="ECO:0000256" key="5">
    <source>
        <dbReference type="ARBA" id="ARBA00022801"/>
    </source>
</evidence>
<gene>
    <name evidence="8" type="ORF">Tco_1121434</name>
</gene>
<keyword evidence="2" id="KW-0548">Nucleotidyltransferase</keyword>
<dbReference type="SUPFAM" id="SSF56672">
    <property type="entry name" value="DNA/RNA polymerases"/>
    <property type="match status" value="1"/>
</dbReference>
<organism evidence="8 9">
    <name type="scientific">Tanacetum coccineum</name>
    <dbReference type="NCBI Taxonomy" id="301880"/>
    <lineage>
        <taxon>Eukaryota</taxon>
        <taxon>Viridiplantae</taxon>
        <taxon>Streptophyta</taxon>
        <taxon>Embryophyta</taxon>
        <taxon>Tracheophyta</taxon>
        <taxon>Spermatophyta</taxon>
        <taxon>Magnoliopsida</taxon>
        <taxon>eudicotyledons</taxon>
        <taxon>Gunneridae</taxon>
        <taxon>Pentapetalae</taxon>
        <taxon>asterids</taxon>
        <taxon>campanulids</taxon>
        <taxon>Asterales</taxon>
        <taxon>Asteraceae</taxon>
        <taxon>Asteroideae</taxon>
        <taxon>Anthemideae</taxon>
        <taxon>Anthemidinae</taxon>
        <taxon>Tanacetum</taxon>
    </lineage>
</organism>
<keyword evidence="6 8" id="KW-0695">RNA-directed DNA polymerase</keyword>
<evidence type="ECO:0000313" key="8">
    <source>
        <dbReference type="EMBL" id="GJU05004.1"/>
    </source>
</evidence>
<dbReference type="InterPro" id="IPR041373">
    <property type="entry name" value="RT_RNaseH"/>
</dbReference>
<evidence type="ECO:0000256" key="4">
    <source>
        <dbReference type="ARBA" id="ARBA00022759"/>
    </source>
</evidence>
<protein>
    <submittedName>
        <fullName evidence="8">Reverse transcriptase domain-containing protein</fullName>
    </submittedName>
</protein>
<dbReference type="InterPro" id="IPR052160">
    <property type="entry name" value="Gypsy_RT_Integrase-like"/>
</dbReference>
<dbReference type="Proteomes" id="UP001151760">
    <property type="component" value="Unassembled WGS sequence"/>
</dbReference>
<reference evidence="8" key="1">
    <citation type="journal article" date="2022" name="Int. J. Mol. Sci.">
        <title>Draft Genome of Tanacetum Coccineum: Genomic Comparison of Closely Related Tanacetum-Family Plants.</title>
        <authorList>
            <person name="Yamashiro T."/>
            <person name="Shiraishi A."/>
            <person name="Nakayama K."/>
            <person name="Satake H."/>
        </authorList>
    </citation>
    <scope>NUCLEOTIDE SEQUENCE</scope>
</reference>
<dbReference type="Gene3D" id="3.30.70.270">
    <property type="match status" value="1"/>
</dbReference>
<dbReference type="Gene3D" id="1.10.340.70">
    <property type="match status" value="1"/>
</dbReference>
<dbReference type="PANTHER" id="PTHR47266">
    <property type="entry name" value="ENDONUCLEASE-RELATED"/>
    <property type="match status" value="1"/>
</dbReference>
<keyword evidence="1" id="KW-0808">Transferase</keyword>
<sequence>MEEIIGKFIDEGKKEHEEMETFIREFRTTNKILLKEQNNLLSELRIEVHRLLRVMNDVMILQKEVKGVTTRGGRMTIGIAYNDDINNINKEAFELPHDKPKEPRDVILRNEPQKTKETISQPSAKVSRIPIILGRPFLATARAMIDVFNKKITLRVGDYEVIFDMDQSMKNPPSEDEECFSIDELDGTIHKETQELLEKDQSDSFLLKNLEKGVNQLNLDNCSPEPDKIISDSVIRRIDYVDTAYSGEQQNDGPDKIRSEHLYLASANEIGETKPELKSLPSHLEYSYLNGDESFPVIISSKLSKKEKKSLLQFIGQPDSCCSKERGNDHGFFQIPIAPEDQEKTTFTLIFHDMVEDFMEVFMDDFLVFGNSFDNCLVNLDKMLARCEETNLVLNLEECHFMVSTVVYTDHSALKYLFNKYDAKPRLIRWVLLLQGFNIEIKDKKGGENFAAYHLSRLENPNIEVLIKREIADEFPDEHSMMLKAKLNDGELWYADYINYIIGKVVPTKWSAKRKRRFYSQVKNYSRDEPYAFKLCVDNVMRRCAVGSKILEILAHCHSGLTGGHHSASITRRKVYESSFFWPNIFKDAKNYVMRCDACQRLGNITSRSEIPQNNIQICEVFDVWGLDFMGPFPYSRAQKALQKYGVTHKLSTTYHPQSNGQIEVTNRAIKRILERSVGYNPKDWMVYGKACHLPVEIEHKAYWALKQCNMDLTGAAKNHFMELNELAELRDGAYENNRIYKERTKRWHDSRL</sequence>
<dbReference type="InterPro" id="IPR043502">
    <property type="entry name" value="DNA/RNA_pol_sf"/>
</dbReference>
<dbReference type="GO" id="GO:0003964">
    <property type="term" value="F:RNA-directed DNA polymerase activity"/>
    <property type="evidence" value="ECO:0007669"/>
    <property type="project" value="UniProtKB-KW"/>
</dbReference>